<evidence type="ECO:0000313" key="2">
    <source>
        <dbReference type="EMBL" id="KAL0830175.1"/>
    </source>
</evidence>
<dbReference type="AlphaFoldDB" id="A0ABD0SX18"/>
<gene>
    <name evidence="2" type="ORF">ABMA28_003632</name>
</gene>
<dbReference type="EMBL" id="JBEDNZ010000014">
    <property type="protein sequence ID" value="KAL0830175.1"/>
    <property type="molecule type" value="Genomic_DNA"/>
</dbReference>
<feature type="coiled-coil region" evidence="1">
    <location>
        <begin position="16"/>
        <end position="97"/>
    </location>
</feature>
<keyword evidence="1" id="KW-0175">Coiled coil</keyword>
<evidence type="ECO:0000256" key="1">
    <source>
        <dbReference type="SAM" id="Coils"/>
    </source>
</evidence>
<dbReference type="Proteomes" id="UP001549921">
    <property type="component" value="Unassembled WGS sequence"/>
</dbReference>
<accession>A0ABD0SX18</accession>
<sequence>MDEITVRANELLQFGLEALQNAGNMKRERKEEAQEALQELYIIALSLSDSRSRHRLALQQERTRASRELVRVERAHNRQLAEVIARYERNAAELVEKADGHGRAIEGVRGWLNFELAAPIALLEPIKNQIGKLRGELPRAPAISASAAQESADTLPLVAEVSTRLDDLARAVAAMTVQLRDISLDVERWRAESRVEGSQPRGRSPNPLLIWCTADCQTAKRGPGQDLRSYQIRFGGVSG</sequence>
<name>A0ABD0SX18_LOXSC</name>
<comment type="caution">
    <text evidence="2">The sequence shown here is derived from an EMBL/GenBank/DDBJ whole genome shotgun (WGS) entry which is preliminary data.</text>
</comment>
<organism evidence="2 3">
    <name type="scientific">Loxostege sticticalis</name>
    <name type="common">Beet webworm moth</name>
    <dbReference type="NCBI Taxonomy" id="481309"/>
    <lineage>
        <taxon>Eukaryota</taxon>
        <taxon>Metazoa</taxon>
        <taxon>Ecdysozoa</taxon>
        <taxon>Arthropoda</taxon>
        <taxon>Hexapoda</taxon>
        <taxon>Insecta</taxon>
        <taxon>Pterygota</taxon>
        <taxon>Neoptera</taxon>
        <taxon>Endopterygota</taxon>
        <taxon>Lepidoptera</taxon>
        <taxon>Glossata</taxon>
        <taxon>Ditrysia</taxon>
        <taxon>Pyraloidea</taxon>
        <taxon>Crambidae</taxon>
        <taxon>Pyraustinae</taxon>
        <taxon>Loxostege</taxon>
    </lineage>
</organism>
<protein>
    <submittedName>
        <fullName evidence="2">Uncharacterized protein</fullName>
    </submittedName>
</protein>
<proteinExistence type="predicted"/>
<reference evidence="2 3" key="1">
    <citation type="submission" date="2024-06" db="EMBL/GenBank/DDBJ databases">
        <title>A chromosome-level genome assembly of beet webworm, Loxostege sticticalis.</title>
        <authorList>
            <person name="Zhang Y."/>
        </authorList>
    </citation>
    <scope>NUCLEOTIDE SEQUENCE [LARGE SCALE GENOMIC DNA]</scope>
    <source>
        <strain evidence="2">AQ028</strain>
        <tissue evidence="2">Male pupae</tissue>
    </source>
</reference>
<evidence type="ECO:0000313" key="3">
    <source>
        <dbReference type="Proteomes" id="UP001549921"/>
    </source>
</evidence>